<gene>
    <name evidence="2" type="ORF">G6F64_012119</name>
</gene>
<reference evidence="2" key="1">
    <citation type="journal article" date="2020" name="Microb. Genom.">
        <title>Genetic diversity of clinical and environmental Mucorales isolates obtained from an investigation of mucormycosis cases among solid organ transplant recipients.</title>
        <authorList>
            <person name="Nguyen M.H."/>
            <person name="Kaul D."/>
            <person name="Muto C."/>
            <person name="Cheng S.J."/>
            <person name="Richter R.A."/>
            <person name="Bruno V.M."/>
            <person name="Liu G."/>
            <person name="Beyhan S."/>
            <person name="Sundermann A.J."/>
            <person name="Mounaud S."/>
            <person name="Pasculle A.W."/>
            <person name="Nierman W.C."/>
            <person name="Driscoll E."/>
            <person name="Cumbie R."/>
            <person name="Clancy C.J."/>
            <person name="Dupont C.L."/>
        </authorList>
    </citation>
    <scope>NUCLEOTIDE SEQUENCE</scope>
    <source>
        <strain evidence="2">GL11</strain>
    </source>
</reference>
<accession>A0A9P6WY88</accession>
<keyword evidence="3" id="KW-1185">Reference proteome</keyword>
<keyword evidence="1" id="KW-0472">Membrane</keyword>
<dbReference type="Proteomes" id="UP000716291">
    <property type="component" value="Unassembled WGS sequence"/>
</dbReference>
<feature type="transmembrane region" description="Helical" evidence="1">
    <location>
        <begin position="6"/>
        <end position="26"/>
    </location>
</feature>
<protein>
    <submittedName>
        <fullName evidence="2">Uncharacterized protein</fullName>
    </submittedName>
</protein>
<evidence type="ECO:0000313" key="2">
    <source>
        <dbReference type="EMBL" id="KAG1301080.1"/>
    </source>
</evidence>
<organism evidence="2 3">
    <name type="scientific">Rhizopus oryzae</name>
    <name type="common">Mucormycosis agent</name>
    <name type="synonym">Rhizopus arrhizus var. delemar</name>
    <dbReference type="NCBI Taxonomy" id="64495"/>
    <lineage>
        <taxon>Eukaryota</taxon>
        <taxon>Fungi</taxon>
        <taxon>Fungi incertae sedis</taxon>
        <taxon>Mucoromycota</taxon>
        <taxon>Mucoromycotina</taxon>
        <taxon>Mucoromycetes</taxon>
        <taxon>Mucorales</taxon>
        <taxon>Mucorineae</taxon>
        <taxon>Rhizopodaceae</taxon>
        <taxon>Rhizopus</taxon>
    </lineage>
</organism>
<feature type="transmembrane region" description="Helical" evidence="1">
    <location>
        <begin position="38"/>
        <end position="61"/>
    </location>
</feature>
<dbReference type="AlphaFoldDB" id="A0A9P6WY88"/>
<proteinExistence type="predicted"/>
<evidence type="ECO:0000313" key="3">
    <source>
        <dbReference type="Proteomes" id="UP000716291"/>
    </source>
</evidence>
<name>A0A9P6WY88_RHIOR</name>
<sequence length="125" mass="13242">MIFFELIFAIVLLFSAVCAASLFVLAGEEASRGVVGPVPAVVVPVAAVVVPVAAVLVPVAAGHAVDQVVPVWTALDDAAHPVNDDQVVPTLFQQQVDYNDDQVVPLWFQQPELPSESDEEDQAVP</sequence>
<comment type="caution">
    <text evidence="2">The sequence shown here is derived from an EMBL/GenBank/DDBJ whole genome shotgun (WGS) entry which is preliminary data.</text>
</comment>
<evidence type="ECO:0000256" key="1">
    <source>
        <dbReference type="SAM" id="Phobius"/>
    </source>
</evidence>
<keyword evidence="1" id="KW-1133">Transmembrane helix</keyword>
<keyword evidence="1" id="KW-0812">Transmembrane</keyword>
<dbReference type="EMBL" id="JAANQT010003405">
    <property type="protein sequence ID" value="KAG1301080.1"/>
    <property type="molecule type" value="Genomic_DNA"/>
</dbReference>